<name>A0ACC2KN67_PERAE</name>
<sequence length="1252" mass="140177">MPTMALAPARRHGRRGGLSLTFPHPLPTNGGRSIRTISISFSSTRIRVFRKQKHRHQRISRARLPEMENTQAPPEVAEASLPTAWEWDSFLDFSIDEPSILSWDSEEPAPEPEPALEPALATISQSQTSSSISDRVRKRDPRLTCENFMAGRVPCACPELDEKEEEEEQQIGMKRPRRTPAGARASARAGAGARCQVPGCEADIRELKGYHRRHRVCLRCANATTVVLGGQSMRYCQQCGKFHILSDFDEGKRSCRRKLERHNNRRRRKSIDIRSVSEKETDGILSADDVACNDENGREMLNASTSDDLCLTNQLKDTETLLESEDGHGSAFCSVPSFQNIHTNSVASFGTSGETQTDEGKDYSKPALPSSFYKNKCSYSSVCPTGRMSFKLYDWNPAEFPRRLRHQIFQWLASMPIELEGYIRPGCTILTLFIAMPRFMWVKLSEDALSYVNDLVNAPESLLSGRPTMRIYLNDMIFQVVKDGMSLINIKVRARVPRLHYVHPAYFEAGKPIEFVVCGTDLFQPKFRLLMSFGGKYLACESCLAIPQKNRSAHAIDSESTNSCDHEMFKIYIPGTDLNLFGPAFIEVENESGLSNFIPVLIGDRQICTELEMIRQRSDKVLYSESAGTQFAETDGVPNSCQAFISKETAMSDLLLDIAWLLKEPQLDKSENGLTSTQVQRMNCLLRFLIQNQCVSILERILHSLMNVMEAVQLYDGVNKTNDADIRSFQKYMAQARKILDHKVQCPERSITQSENCPQMVYLQKSEIKSKMLYSLPSTNQGMDVRMEDGLPSTEASASQGSDLHVSLINKEVVMDVNNCPRLMKGRKWPQKACAQVLPSSIKKSHLVVLSMAAVAVCFGICAAVSYPHEVRRFAVTMRSSGGHTTTIVVILGLFPLPGAGFANVFHFLVATGEETNVNESQLVVPRNTWVLIYTFKLAYNLLRRPDGTFNRPLAEFLDRKVLPNANPVDGVVSFDVIINSPTGPLLRVYCPANDEASLGVLEIKQAPSHKVTPVIIFFHGGSFAHSSVNSAIYDALCRRVVSLCEAIVVSVDYRRSPENRYPCAYDDGWAALNWVNSQSWLQSGNDSKVHVFLAGDSSGGNIAHHVAMRAVDSNVKILGNILLNPMFGGQRRTVSERRLDGRYFVTIRDRDWYWRAFLPEGADRDHPACNPFGPNGRKLDGLPFPKSLVVVAGFDLMQDWQLAYVEGLKQAGQEVKLTYLEQATIGFYLLPNTNHFHTVMEDIKSFVTSLC</sequence>
<evidence type="ECO:0000313" key="2">
    <source>
        <dbReference type="Proteomes" id="UP001234297"/>
    </source>
</evidence>
<reference evidence="1 2" key="1">
    <citation type="journal article" date="2022" name="Hortic Res">
        <title>A haplotype resolved chromosomal level avocado genome allows analysis of novel avocado genes.</title>
        <authorList>
            <person name="Nath O."/>
            <person name="Fletcher S.J."/>
            <person name="Hayward A."/>
            <person name="Shaw L.M."/>
            <person name="Masouleh A.K."/>
            <person name="Furtado A."/>
            <person name="Henry R.J."/>
            <person name="Mitter N."/>
        </authorList>
    </citation>
    <scope>NUCLEOTIDE SEQUENCE [LARGE SCALE GENOMIC DNA]</scope>
    <source>
        <strain evidence="2">cv. Hass</strain>
    </source>
</reference>
<protein>
    <submittedName>
        <fullName evidence="1">Uncharacterized protein</fullName>
    </submittedName>
</protein>
<comment type="caution">
    <text evidence="1">The sequence shown here is derived from an EMBL/GenBank/DDBJ whole genome shotgun (WGS) entry which is preliminary data.</text>
</comment>
<keyword evidence="2" id="KW-1185">Reference proteome</keyword>
<organism evidence="1 2">
    <name type="scientific">Persea americana</name>
    <name type="common">Avocado</name>
    <dbReference type="NCBI Taxonomy" id="3435"/>
    <lineage>
        <taxon>Eukaryota</taxon>
        <taxon>Viridiplantae</taxon>
        <taxon>Streptophyta</taxon>
        <taxon>Embryophyta</taxon>
        <taxon>Tracheophyta</taxon>
        <taxon>Spermatophyta</taxon>
        <taxon>Magnoliopsida</taxon>
        <taxon>Magnoliidae</taxon>
        <taxon>Laurales</taxon>
        <taxon>Lauraceae</taxon>
        <taxon>Persea</taxon>
    </lineage>
</organism>
<dbReference type="Proteomes" id="UP001234297">
    <property type="component" value="Chromosome 10"/>
</dbReference>
<evidence type="ECO:0000313" key="1">
    <source>
        <dbReference type="EMBL" id="KAJ8622561.1"/>
    </source>
</evidence>
<proteinExistence type="predicted"/>
<dbReference type="EMBL" id="CM056818">
    <property type="protein sequence ID" value="KAJ8622561.1"/>
    <property type="molecule type" value="Genomic_DNA"/>
</dbReference>
<gene>
    <name evidence="1" type="ORF">MRB53_031090</name>
</gene>
<accession>A0ACC2KN67</accession>